<sequence>MCELPPIIVSVKIYYGLDPAYIRIMRPPLKIAKNVLFVLSQILSILQKKKLSFIKVCNGKDIVLKEV</sequence>
<gene>
    <name evidence="1" type="ORF">TSAR_011619</name>
</gene>
<comment type="caution">
    <text evidence="1">The sequence shown here is derived from an EMBL/GenBank/DDBJ whole genome shotgun (WGS) entry which is preliminary data.</text>
</comment>
<protein>
    <submittedName>
        <fullName evidence="1">Uncharacterized protein</fullName>
    </submittedName>
</protein>
<dbReference type="Proteomes" id="UP000215335">
    <property type="component" value="Unassembled WGS sequence"/>
</dbReference>
<proteinExistence type="predicted"/>
<organism evidence="1 2">
    <name type="scientific">Trichomalopsis sarcophagae</name>
    <dbReference type="NCBI Taxonomy" id="543379"/>
    <lineage>
        <taxon>Eukaryota</taxon>
        <taxon>Metazoa</taxon>
        <taxon>Ecdysozoa</taxon>
        <taxon>Arthropoda</taxon>
        <taxon>Hexapoda</taxon>
        <taxon>Insecta</taxon>
        <taxon>Pterygota</taxon>
        <taxon>Neoptera</taxon>
        <taxon>Endopterygota</taxon>
        <taxon>Hymenoptera</taxon>
        <taxon>Apocrita</taxon>
        <taxon>Proctotrupomorpha</taxon>
        <taxon>Chalcidoidea</taxon>
        <taxon>Pteromalidae</taxon>
        <taxon>Pteromalinae</taxon>
        <taxon>Trichomalopsis</taxon>
    </lineage>
</organism>
<dbReference type="AlphaFoldDB" id="A0A232EGX5"/>
<dbReference type="EMBL" id="NNAY01004648">
    <property type="protein sequence ID" value="OXU17606.1"/>
    <property type="molecule type" value="Genomic_DNA"/>
</dbReference>
<evidence type="ECO:0000313" key="1">
    <source>
        <dbReference type="EMBL" id="OXU17606.1"/>
    </source>
</evidence>
<reference evidence="1 2" key="1">
    <citation type="journal article" date="2017" name="Curr. Biol.">
        <title>The Evolution of Venom by Co-option of Single-Copy Genes.</title>
        <authorList>
            <person name="Martinson E.O."/>
            <person name="Mrinalini"/>
            <person name="Kelkar Y.D."/>
            <person name="Chang C.H."/>
            <person name="Werren J.H."/>
        </authorList>
    </citation>
    <scope>NUCLEOTIDE SEQUENCE [LARGE SCALE GENOMIC DNA]</scope>
    <source>
        <strain evidence="1 2">Alberta</strain>
        <tissue evidence="1">Whole body</tissue>
    </source>
</reference>
<accession>A0A232EGX5</accession>
<evidence type="ECO:0000313" key="2">
    <source>
        <dbReference type="Proteomes" id="UP000215335"/>
    </source>
</evidence>
<keyword evidence="2" id="KW-1185">Reference proteome</keyword>
<name>A0A232EGX5_9HYME</name>